<feature type="region of interest" description="Disordered" evidence="1">
    <location>
        <begin position="129"/>
        <end position="156"/>
    </location>
</feature>
<accession>A0A146LNG6</accession>
<organism evidence="2">
    <name type="scientific">Lygus hesperus</name>
    <name type="common">Western plant bug</name>
    <dbReference type="NCBI Taxonomy" id="30085"/>
    <lineage>
        <taxon>Eukaryota</taxon>
        <taxon>Metazoa</taxon>
        <taxon>Ecdysozoa</taxon>
        <taxon>Arthropoda</taxon>
        <taxon>Hexapoda</taxon>
        <taxon>Insecta</taxon>
        <taxon>Pterygota</taxon>
        <taxon>Neoptera</taxon>
        <taxon>Paraneoptera</taxon>
        <taxon>Hemiptera</taxon>
        <taxon>Heteroptera</taxon>
        <taxon>Panheteroptera</taxon>
        <taxon>Cimicomorpha</taxon>
        <taxon>Miridae</taxon>
        <taxon>Mirini</taxon>
        <taxon>Lygus</taxon>
    </lineage>
</organism>
<feature type="compositionally biased region" description="Low complexity" evidence="1">
    <location>
        <begin position="432"/>
        <end position="457"/>
    </location>
</feature>
<dbReference type="EMBL" id="GDHC01009730">
    <property type="protein sequence ID" value="JAQ08899.1"/>
    <property type="molecule type" value="Transcribed_RNA"/>
</dbReference>
<feature type="compositionally biased region" description="Pro residues" evidence="1">
    <location>
        <begin position="495"/>
        <end position="511"/>
    </location>
</feature>
<protein>
    <submittedName>
        <fullName evidence="2">Uncharacterized protein</fullName>
    </submittedName>
</protein>
<feature type="non-terminal residue" evidence="2">
    <location>
        <position position="1"/>
    </location>
</feature>
<name>A0A146LNG6_LYGHE</name>
<sequence length="596" mass="65271">YQRNVSLDSIEGMSQIPEVKTNSIRRSDESLNFQLAQPVIPPAPNVISKAKLEESGNPESEKNYLETEIDSYTGLDFTNKQSSQTLIRPPTPPKPSLRAFTFGTTNPFVVGPTEKAPSNDLYTTINKHKSKPMVPQKPSLKHVKTTGGNDQTNSKRLSTTSLFDNVGEANGNKKTDDANLIQRVSSLPNLAPLQMVQVGNRLQPVNDIRLNRTIGYGIINKMRENGTSLEPLCTVGDSNDVDYCDMIPESPLYINEMPNDSENVYEDVRISSPKSLLTNLQQPRPSHEFVSDILNKTPESDYTEMVSPISDLNFSFPTFSIYENLPVHSSSKVGINTNHDGDPSEEVLMEPPLQFSSSDNDGDQIIPNSNRAPDNLEYKTVQPPYYANSGTISLSPSSSVGSTVASSFQGIQVCYFPPQPPADFYGDFNTSGLPTGPMGTPRRPGSASDFSTASSSDISRRSSTRPSRSRIPVPVKPPRTPDNYSAHRHITVPEEPAPLLPPTPSPSPAPIPKNKKKSDKQGIKLSPPSPPTGKSARWYEKLGCIQSDTIQPAEPYGIPGERKRSKSLGRDHRKSKFFVSVEQNDAPPDSSTSPCS</sequence>
<feature type="region of interest" description="Disordered" evidence="1">
    <location>
        <begin position="426"/>
        <end position="596"/>
    </location>
</feature>
<reference evidence="2" key="1">
    <citation type="journal article" date="2016" name="Gigascience">
        <title>De novo construction of an expanded transcriptome assembly for the western tarnished plant bug, Lygus hesperus.</title>
        <authorList>
            <person name="Tassone E.E."/>
            <person name="Geib S.M."/>
            <person name="Hall B."/>
            <person name="Fabrick J.A."/>
            <person name="Brent C.S."/>
            <person name="Hull J.J."/>
        </authorList>
    </citation>
    <scope>NUCLEOTIDE SEQUENCE</scope>
</reference>
<gene>
    <name evidence="2" type="ORF">g.81668</name>
</gene>
<evidence type="ECO:0000256" key="1">
    <source>
        <dbReference type="SAM" id="MobiDB-lite"/>
    </source>
</evidence>
<feature type="compositionally biased region" description="Basic residues" evidence="1">
    <location>
        <begin position="563"/>
        <end position="576"/>
    </location>
</feature>
<feature type="region of interest" description="Disordered" evidence="1">
    <location>
        <begin position="353"/>
        <end position="376"/>
    </location>
</feature>
<evidence type="ECO:0000313" key="2">
    <source>
        <dbReference type="EMBL" id="JAQ08899.1"/>
    </source>
</evidence>
<proteinExistence type="predicted"/>
<feature type="compositionally biased region" description="Polar residues" evidence="1">
    <location>
        <begin position="146"/>
        <end position="156"/>
    </location>
</feature>
<dbReference type="AlphaFoldDB" id="A0A146LNG6"/>